<accession>A0ABS7BST3</accession>
<dbReference type="InterPro" id="IPR047689">
    <property type="entry name" value="CopD"/>
</dbReference>
<evidence type="ECO:0000256" key="1">
    <source>
        <dbReference type="ARBA" id="ARBA00004651"/>
    </source>
</evidence>
<comment type="caution">
    <text evidence="8">The sequence shown here is derived from an EMBL/GenBank/DDBJ whole genome shotgun (WGS) entry which is preliminary data.</text>
</comment>
<keyword evidence="9" id="KW-1185">Reference proteome</keyword>
<keyword evidence="2" id="KW-1003">Cell membrane</keyword>
<protein>
    <submittedName>
        <fullName evidence="8">Copper homeostasis membrane protein CopD</fullName>
    </submittedName>
</protein>
<dbReference type="PANTHER" id="PTHR34820:SF4">
    <property type="entry name" value="INNER MEMBRANE PROTEIN YEBZ"/>
    <property type="match status" value="1"/>
</dbReference>
<evidence type="ECO:0000256" key="2">
    <source>
        <dbReference type="ARBA" id="ARBA00022475"/>
    </source>
</evidence>
<feature type="transmembrane region" description="Helical" evidence="6">
    <location>
        <begin position="282"/>
        <end position="303"/>
    </location>
</feature>
<gene>
    <name evidence="8" type="primary">copD</name>
    <name evidence="8" type="ORF">KZ820_18130</name>
</gene>
<dbReference type="InterPro" id="IPR008457">
    <property type="entry name" value="Cu-R_CopD_dom"/>
</dbReference>
<dbReference type="Proteomes" id="UP000759103">
    <property type="component" value="Unassembled WGS sequence"/>
</dbReference>
<organism evidence="8 9">
    <name type="scientific">Sphingomonas citri</name>
    <dbReference type="NCBI Taxonomy" id="2862499"/>
    <lineage>
        <taxon>Bacteria</taxon>
        <taxon>Pseudomonadati</taxon>
        <taxon>Pseudomonadota</taxon>
        <taxon>Alphaproteobacteria</taxon>
        <taxon>Sphingomonadales</taxon>
        <taxon>Sphingomonadaceae</taxon>
        <taxon>Sphingomonas</taxon>
    </lineage>
</organism>
<dbReference type="Pfam" id="PF05425">
    <property type="entry name" value="CopD"/>
    <property type="match status" value="1"/>
</dbReference>
<evidence type="ECO:0000313" key="8">
    <source>
        <dbReference type="EMBL" id="MBW6532664.1"/>
    </source>
</evidence>
<feature type="transmembrane region" description="Helical" evidence="6">
    <location>
        <begin position="12"/>
        <end position="32"/>
    </location>
</feature>
<reference evidence="8 9" key="1">
    <citation type="submission" date="2021-07" db="EMBL/GenBank/DDBJ databases">
        <title>Sphingomonas sp.</title>
        <authorList>
            <person name="Feng G."/>
            <person name="Li J."/>
            <person name="Pan M."/>
        </authorList>
    </citation>
    <scope>NUCLEOTIDE SEQUENCE [LARGE SCALE GENOMIC DNA]</scope>
    <source>
        <strain evidence="8 9">RRHST34</strain>
    </source>
</reference>
<evidence type="ECO:0000256" key="3">
    <source>
        <dbReference type="ARBA" id="ARBA00022692"/>
    </source>
</evidence>
<dbReference type="RefSeq" id="WP_219750259.1">
    <property type="nucleotide sequence ID" value="NZ_JAHXZN010000009.1"/>
</dbReference>
<proteinExistence type="predicted"/>
<feature type="transmembrane region" description="Helical" evidence="6">
    <location>
        <begin position="117"/>
        <end position="135"/>
    </location>
</feature>
<keyword evidence="5 6" id="KW-0472">Membrane</keyword>
<dbReference type="EMBL" id="JAHXZN010000009">
    <property type="protein sequence ID" value="MBW6532664.1"/>
    <property type="molecule type" value="Genomic_DNA"/>
</dbReference>
<keyword evidence="3 6" id="KW-0812">Transmembrane</keyword>
<comment type="subcellular location">
    <subcellularLocation>
        <location evidence="1">Cell membrane</location>
        <topology evidence="1">Multi-pass membrane protein</topology>
    </subcellularLocation>
</comment>
<name>A0ABS7BST3_9SPHN</name>
<evidence type="ECO:0000259" key="7">
    <source>
        <dbReference type="Pfam" id="PF05425"/>
    </source>
</evidence>
<sequence length="309" mass="32167">MEADWPLIAIRFALYLALGGLFGLSAFSLYGLRRDERGNAFALRAWLIGLGITGLILSCVAMALLAAAMAGTPAWPIDHDAISMILSGTSIGTTWKARMVALAYASLVAWWGPKRPLALVSATVAAGIALTTLAWTGHGAMDDAVTGWVHLVADATHLLAAGAWIGALLALGLMIACPAHRVDAAHLRLTHRALDGFSLAGTIFVATIIVSGLVNAWLLVGIGNLSSLVTTLYGRLLLAKLALFGVMLGLASLNRFCLTPAFGQSIATSDHQGAIRQLRRSLAVETGCAVVILALVAWLGTLAPPASGM</sequence>
<feature type="transmembrane region" description="Helical" evidence="6">
    <location>
        <begin position="81"/>
        <end position="105"/>
    </location>
</feature>
<evidence type="ECO:0000313" key="9">
    <source>
        <dbReference type="Proteomes" id="UP000759103"/>
    </source>
</evidence>
<feature type="transmembrane region" description="Helical" evidence="6">
    <location>
        <begin position="44"/>
        <end position="69"/>
    </location>
</feature>
<evidence type="ECO:0000256" key="4">
    <source>
        <dbReference type="ARBA" id="ARBA00022989"/>
    </source>
</evidence>
<keyword evidence="4 6" id="KW-1133">Transmembrane helix</keyword>
<dbReference type="PANTHER" id="PTHR34820">
    <property type="entry name" value="INNER MEMBRANE PROTEIN YEBZ"/>
    <property type="match status" value="1"/>
</dbReference>
<feature type="domain" description="Copper resistance protein D" evidence="7">
    <location>
        <begin position="192"/>
        <end position="299"/>
    </location>
</feature>
<dbReference type="InterPro" id="IPR032694">
    <property type="entry name" value="CopC/D"/>
</dbReference>
<feature type="transmembrane region" description="Helical" evidence="6">
    <location>
        <begin position="155"/>
        <end position="176"/>
    </location>
</feature>
<evidence type="ECO:0000256" key="6">
    <source>
        <dbReference type="SAM" id="Phobius"/>
    </source>
</evidence>
<dbReference type="NCBIfam" id="NF033808">
    <property type="entry name" value="copper_CopD"/>
    <property type="match status" value="1"/>
</dbReference>
<evidence type="ECO:0000256" key="5">
    <source>
        <dbReference type="ARBA" id="ARBA00023136"/>
    </source>
</evidence>
<feature type="transmembrane region" description="Helical" evidence="6">
    <location>
        <begin position="232"/>
        <end position="253"/>
    </location>
</feature>
<feature type="transmembrane region" description="Helical" evidence="6">
    <location>
        <begin position="197"/>
        <end position="220"/>
    </location>
</feature>